<dbReference type="OrthoDB" id="371970at2157"/>
<evidence type="ECO:0000256" key="3">
    <source>
        <dbReference type="ARBA" id="ARBA00022598"/>
    </source>
</evidence>
<comment type="pathway">
    <text evidence="1">Protein modification; [NiFe] hydrogenase maturation.</text>
</comment>
<comment type="similarity">
    <text evidence="2 8">Belongs to the carbamoyltransferase HypF family.</text>
</comment>
<keyword evidence="6" id="KW-0862">Zinc</keyword>
<evidence type="ECO:0000313" key="12">
    <source>
        <dbReference type="EMBL" id="ABM80607.1"/>
    </source>
</evidence>
<keyword evidence="3" id="KW-0436">Ligase</keyword>
<dbReference type="PROSITE" id="PS51163">
    <property type="entry name" value="YRDC"/>
    <property type="match status" value="1"/>
</dbReference>
<dbReference type="SUPFAM" id="SSF54975">
    <property type="entry name" value="Acylphosphatase/BLUF domain-like"/>
    <property type="match status" value="1"/>
</dbReference>
<dbReference type="GO" id="GO:0003725">
    <property type="term" value="F:double-stranded RNA binding"/>
    <property type="evidence" value="ECO:0007669"/>
    <property type="project" value="InterPro"/>
</dbReference>
<dbReference type="SUPFAM" id="SSF53067">
    <property type="entry name" value="Actin-like ATPase domain"/>
    <property type="match status" value="1"/>
</dbReference>
<dbReference type="EMBL" id="CP000493">
    <property type="protein sequence ID" value="ABM80607.1"/>
    <property type="molecule type" value="Genomic_DNA"/>
</dbReference>
<evidence type="ECO:0000256" key="8">
    <source>
        <dbReference type="PIRNR" id="PIRNR006256"/>
    </source>
</evidence>
<dbReference type="InterPro" id="IPR055128">
    <property type="entry name" value="HypF_C_2"/>
</dbReference>
<evidence type="ECO:0000256" key="2">
    <source>
        <dbReference type="ARBA" id="ARBA00008097"/>
    </source>
</evidence>
<dbReference type="Proteomes" id="UP000002593">
    <property type="component" value="Chromosome"/>
</dbReference>
<dbReference type="Pfam" id="PF01300">
    <property type="entry name" value="Sua5_yciO_yrdC"/>
    <property type="match status" value="1"/>
</dbReference>
<gene>
    <name evidence="12" type="ordered locus">Hbut_0753</name>
</gene>
<comment type="catalytic activity">
    <reaction evidence="9">
        <text>an acyl phosphate + H2O = a carboxylate + phosphate + H(+)</text>
        <dbReference type="Rhea" id="RHEA:14965"/>
        <dbReference type="ChEBI" id="CHEBI:15377"/>
        <dbReference type="ChEBI" id="CHEBI:15378"/>
        <dbReference type="ChEBI" id="CHEBI:29067"/>
        <dbReference type="ChEBI" id="CHEBI:43474"/>
        <dbReference type="ChEBI" id="CHEBI:59918"/>
        <dbReference type="EC" id="3.6.1.7"/>
    </reaction>
</comment>
<dbReference type="PROSITE" id="PS51160">
    <property type="entry name" value="ACYLPHOSPHATASE_3"/>
    <property type="match status" value="1"/>
</dbReference>
<dbReference type="EnsemblBacteria" id="ABM80607">
    <property type="protein sequence ID" value="ABM80607"/>
    <property type="gene ID" value="Hbut_0753"/>
</dbReference>
<dbReference type="Pfam" id="PF00708">
    <property type="entry name" value="Acylphosphatase"/>
    <property type="match status" value="1"/>
</dbReference>
<dbReference type="InterPro" id="IPR041440">
    <property type="entry name" value="HypF_C"/>
</dbReference>
<dbReference type="PANTHER" id="PTHR42959">
    <property type="entry name" value="CARBAMOYLTRANSFERASE"/>
    <property type="match status" value="1"/>
</dbReference>
<dbReference type="GeneID" id="4781550"/>
<dbReference type="Pfam" id="PF17788">
    <property type="entry name" value="HypF_C"/>
    <property type="match status" value="1"/>
</dbReference>
<dbReference type="Pfam" id="PF07503">
    <property type="entry name" value="zf-HYPF"/>
    <property type="match status" value="2"/>
</dbReference>
<dbReference type="GO" id="GO:0051604">
    <property type="term" value="P:protein maturation"/>
    <property type="evidence" value="ECO:0007669"/>
    <property type="project" value="TreeGrafter"/>
</dbReference>
<dbReference type="KEGG" id="hbu:Hbut_0753"/>
<dbReference type="InterPro" id="IPR011125">
    <property type="entry name" value="Znf_HypF"/>
</dbReference>
<dbReference type="InterPro" id="IPR017968">
    <property type="entry name" value="Acylphosphatase_CS"/>
</dbReference>
<dbReference type="InterPro" id="IPR051060">
    <property type="entry name" value="Carbamoyltrans_HypF-like"/>
</dbReference>
<reference evidence="12 13" key="1">
    <citation type="journal article" date="2007" name="Archaea">
        <title>The genome of Hyperthermus butylicus: a sulfur-reducing, peptide fermenting, neutrophilic Crenarchaeote growing up to 108 degrees C.</title>
        <authorList>
            <person name="Brugger K."/>
            <person name="Chen L."/>
            <person name="Stark M."/>
            <person name="Zibat A."/>
            <person name="Redder P."/>
            <person name="Ruepp A."/>
            <person name="Awayez M."/>
            <person name="She Q."/>
            <person name="Garrett R.A."/>
            <person name="Klenk H.P."/>
        </authorList>
    </citation>
    <scope>NUCLEOTIDE SEQUENCE [LARGE SCALE GENOMIC DNA]</scope>
    <source>
        <strain evidence="13">DSM 5456 / JCM 9403 / PLM1-5</strain>
    </source>
</reference>
<dbReference type="HOGENOM" id="CLU_009164_0_0_2"/>
<dbReference type="PIRSF" id="PIRSF006256">
    <property type="entry name" value="CMPcnvr_hdrg_mat"/>
    <property type="match status" value="1"/>
</dbReference>
<evidence type="ECO:0000256" key="7">
    <source>
        <dbReference type="ARBA" id="ARBA00048220"/>
    </source>
</evidence>
<dbReference type="InterPro" id="IPR006070">
    <property type="entry name" value="Sua5-like_dom"/>
</dbReference>
<dbReference type="PROSITE" id="PS00150">
    <property type="entry name" value="ACYLPHOSPHATASE_1"/>
    <property type="match status" value="1"/>
</dbReference>
<protein>
    <recommendedName>
        <fullName evidence="8">Carbamoyltransferase</fullName>
        <ecNumber evidence="8">6.2.-.-</ecNumber>
    </recommendedName>
</protein>
<dbReference type="eggNOG" id="arCOG01187">
    <property type="taxonomic scope" value="Archaea"/>
</dbReference>
<feature type="domain" description="YrdC-like" evidence="11">
    <location>
        <begin position="204"/>
        <end position="390"/>
    </location>
</feature>
<keyword evidence="9" id="KW-0378">Hydrolase</keyword>
<dbReference type="GO" id="GO:0008270">
    <property type="term" value="F:zinc ion binding"/>
    <property type="evidence" value="ECO:0007669"/>
    <property type="project" value="UniProtKB-KW"/>
</dbReference>
<evidence type="ECO:0000259" key="11">
    <source>
        <dbReference type="PROSITE" id="PS51163"/>
    </source>
</evidence>
<feature type="domain" description="Acylphosphatase-like" evidence="10">
    <location>
        <begin position="6"/>
        <end position="93"/>
    </location>
</feature>
<dbReference type="STRING" id="415426.Hbut_0753"/>
<dbReference type="RefSeq" id="WP_011821925.1">
    <property type="nucleotide sequence ID" value="NC_008818.1"/>
</dbReference>
<dbReference type="UniPathway" id="UPA00335"/>
<dbReference type="PANTHER" id="PTHR42959:SF1">
    <property type="entry name" value="CARBAMOYLTRANSFERASE HYPF"/>
    <property type="match status" value="1"/>
</dbReference>
<dbReference type="Gene3D" id="3.30.420.360">
    <property type="match status" value="1"/>
</dbReference>
<evidence type="ECO:0000256" key="4">
    <source>
        <dbReference type="ARBA" id="ARBA00022723"/>
    </source>
</evidence>
<dbReference type="AlphaFoldDB" id="A2BKU6"/>
<dbReference type="GO" id="GO:0003998">
    <property type="term" value="F:acylphosphatase activity"/>
    <property type="evidence" value="ECO:0007669"/>
    <property type="project" value="UniProtKB-EC"/>
</dbReference>
<keyword evidence="5" id="KW-0863">Zinc-finger</keyword>
<dbReference type="InterPro" id="IPR043129">
    <property type="entry name" value="ATPase_NBD"/>
</dbReference>
<dbReference type="GO" id="GO:0016743">
    <property type="term" value="F:carboxyl- or carbamoyltransferase activity"/>
    <property type="evidence" value="ECO:0007669"/>
    <property type="project" value="UniProtKB-UniRule"/>
</dbReference>
<dbReference type="SUPFAM" id="SSF55821">
    <property type="entry name" value="YrdC/RibB"/>
    <property type="match status" value="1"/>
</dbReference>
<organism evidence="12 13">
    <name type="scientific">Hyperthermus butylicus (strain DSM 5456 / JCM 9403 / PLM1-5)</name>
    <dbReference type="NCBI Taxonomy" id="415426"/>
    <lineage>
        <taxon>Archaea</taxon>
        <taxon>Thermoproteota</taxon>
        <taxon>Thermoprotei</taxon>
        <taxon>Desulfurococcales</taxon>
        <taxon>Pyrodictiaceae</taxon>
        <taxon>Hyperthermus</taxon>
    </lineage>
</organism>
<dbReference type="Gene3D" id="3.90.870.50">
    <property type="match status" value="1"/>
</dbReference>
<dbReference type="GO" id="GO:0016874">
    <property type="term" value="F:ligase activity"/>
    <property type="evidence" value="ECO:0007669"/>
    <property type="project" value="UniProtKB-UniRule"/>
</dbReference>
<evidence type="ECO:0000259" key="10">
    <source>
        <dbReference type="PROSITE" id="PS51160"/>
    </source>
</evidence>
<evidence type="ECO:0000256" key="6">
    <source>
        <dbReference type="ARBA" id="ARBA00022833"/>
    </source>
</evidence>
<keyword evidence="13" id="KW-1185">Reference proteome</keyword>
<dbReference type="InterPro" id="IPR036046">
    <property type="entry name" value="Acylphosphatase-like_dom_sf"/>
</dbReference>
<dbReference type="Gene3D" id="3.30.420.40">
    <property type="match status" value="1"/>
</dbReference>
<dbReference type="Gene3D" id="3.30.110.120">
    <property type="match status" value="1"/>
</dbReference>
<dbReference type="InterPro" id="IPR017945">
    <property type="entry name" value="DHBP_synth_RibB-like_a/b_dom"/>
</dbReference>
<dbReference type="InterPro" id="IPR004421">
    <property type="entry name" value="Carbamoyltransferase_HypF"/>
</dbReference>
<evidence type="ECO:0000256" key="5">
    <source>
        <dbReference type="ARBA" id="ARBA00022771"/>
    </source>
</evidence>
<feature type="active site" evidence="9">
    <location>
        <position position="21"/>
    </location>
</feature>
<comment type="catalytic activity">
    <reaction evidence="7">
        <text>C-terminal L-cysteinyl-[HypE protein] + carbamoyl phosphate + ATP + H2O = C-terminal S-carboxamide-L-cysteinyl-[HypE protein] + AMP + phosphate + diphosphate + H(+)</text>
        <dbReference type="Rhea" id="RHEA:55636"/>
        <dbReference type="Rhea" id="RHEA-COMP:14247"/>
        <dbReference type="Rhea" id="RHEA-COMP:14392"/>
        <dbReference type="ChEBI" id="CHEBI:15377"/>
        <dbReference type="ChEBI" id="CHEBI:15378"/>
        <dbReference type="ChEBI" id="CHEBI:30616"/>
        <dbReference type="ChEBI" id="CHEBI:33019"/>
        <dbReference type="ChEBI" id="CHEBI:43474"/>
        <dbReference type="ChEBI" id="CHEBI:58228"/>
        <dbReference type="ChEBI" id="CHEBI:76913"/>
        <dbReference type="ChEBI" id="CHEBI:139126"/>
        <dbReference type="ChEBI" id="CHEBI:456215"/>
    </reaction>
</comment>
<dbReference type="EC" id="6.2.-.-" evidence="8"/>
<dbReference type="Pfam" id="PF22521">
    <property type="entry name" value="HypF_C_2"/>
    <property type="match status" value="1"/>
</dbReference>
<evidence type="ECO:0000256" key="1">
    <source>
        <dbReference type="ARBA" id="ARBA00004711"/>
    </source>
</evidence>
<feature type="active site" evidence="9">
    <location>
        <position position="39"/>
    </location>
</feature>
<proteinExistence type="inferred from homology"/>
<evidence type="ECO:0000256" key="9">
    <source>
        <dbReference type="PROSITE-ProRule" id="PRU00520"/>
    </source>
</evidence>
<name>A2BKU6_HYPBU</name>
<accession>A2BKU6</accession>
<dbReference type="NCBIfam" id="TIGR00143">
    <property type="entry name" value="hypF"/>
    <property type="match status" value="1"/>
</dbReference>
<sequence length="771" mass="84683">MANREALRVRVVGLVQGVGFRPFVHRLAERLGLAGYVRNMGGSEVEILVEGPPDSLRLFVSLLEKEKPPPAIIEEMRVEPVPARGLTVFRIEKSSRSRKERSMIPPDFGICDWCAREVLEPGTRFYRYPWTSCAWCGPRFSMMYDIPYDRENTAMREFPFCEECRRDYEDMGNIRRYHAQGFSCPRCGPKTILLDGRGEPLDVEDPVAEAARLIDEGHIVAVKGVGGFHIASLATDDEVVARVRRIKSRPTQPLALMARDCSVAAGLVALDAHACQLLRSPRRPILLLPKRDDAPVSPLVAPGLDTLGIMLPYTGLHLLLLHMVRDGFLVMTSGNRHGMPMCRTVECILDQLGGEIDYILTHNREIVHRVDDSVVRFTAGKPVLLRRARGYAPEWIRISRSVGEHVAVGADLQTAGAVSFDDKVVLTQYIGDLDEPGQLEELEEELKWLIRVYGLRPSSVALDMHPAYESRRLAAKLSEELDAEPVEVQHHHAHAVAAAADAGLDPWDYVPAVTVDGAGYGVDGVIWGGEAMIAGAEGFERTGTIKPFPLPGGDTATKRPLRILIGILSQGWGLDEILQLLEKMGHLGKGISEEEAVTSYKLARSNRTPLASSAGRLLDAVSALLGLRYRRTYEGEPAIVLEAYARRHGGKPLPDEPPATSYKGLSALDPLRVLEWVVEKLEEGVEPWHLAATVMYWVGRHLAETVLENYDGARDKPLLISGGAAVNDYIYMGAADAAKAYGRTVHIPGKVPPGDGGIALGQIIVAAAKTR</sequence>
<evidence type="ECO:0000313" key="13">
    <source>
        <dbReference type="Proteomes" id="UP000002593"/>
    </source>
</evidence>
<dbReference type="InterPro" id="IPR001792">
    <property type="entry name" value="Acylphosphatase-like_dom"/>
</dbReference>
<keyword evidence="4" id="KW-0479">Metal-binding</keyword>